<dbReference type="SMART" id="SM00901">
    <property type="entry name" value="FRG"/>
    <property type="match status" value="1"/>
</dbReference>
<reference evidence="3 5" key="2">
    <citation type="journal article" date="2019" name="Science, e1252229">
        <title>Invertible promoters mediate bacterial phase variation, antibiotic resistance, and host adaptation in the gut.</title>
        <authorList>
            <person name="Jiang X."/>
            <person name="Hall A.B."/>
            <person name="Arthur T.D."/>
            <person name="Plichta D.R."/>
            <person name="Covington C.T."/>
            <person name="Poyet M."/>
            <person name="Crothers J."/>
            <person name="Moses P.L."/>
            <person name="Tolonen A.C."/>
            <person name="Vlamakis H."/>
            <person name="Alm E.J."/>
            <person name="Xavier R.J."/>
        </authorList>
    </citation>
    <scope>NUCLEOTIDE SEQUENCE [LARGE SCALE GENOMIC DNA]</scope>
    <source>
        <strain evidence="5">af_0058</strain>
        <strain evidence="3">Af_0058</strain>
    </source>
</reference>
<accession>A0A414IA32</accession>
<protein>
    <submittedName>
        <fullName evidence="2">FRG domain-containing protein</fullName>
    </submittedName>
</protein>
<proteinExistence type="predicted"/>
<dbReference type="EMBL" id="QSJW01000003">
    <property type="protein sequence ID" value="RHE14063.1"/>
    <property type="molecule type" value="Genomic_DNA"/>
</dbReference>
<dbReference type="InterPro" id="IPR014966">
    <property type="entry name" value="FRG-dom"/>
</dbReference>
<evidence type="ECO:0000313" key="5">
    <source>
        <dbReference type="Proteomes" id="UP000293506"/>
    </source>
</evidence>
<evidence type="ECO:0000313" key="3">
    <source>
        <dbReference type="EMBL" id="RYT67356.1"/>
    </source>
</evidence>
<dbReference type="EMBL" id="RCXQ01000004">
    <property type="protein sequence ID" value="RYT67356.1"/>
    <property type="molecule type" value="Genomic_DNA"/>
</dbReference>
<name>A0A414IA32_9FIRM</name>
<feature type="domain" description="FRG" evidence="1">
    <location>
        <begin position="30"/>
        <end position="120"/>
    </location>
</feature>
<reference evidence="2 4" key="1">
    <citation type="submission" date="2018-08" db="EMBL/GenBank/DDBJ databases">
        <title>A genome reference for cultivated species of the human gut microbiota.</title>
        <authorList>
            <person name="Zou Y."/>
            <person name="Xue W."/>
            <person name="Luo G."/>
        </authorList>
    </citation>
    <scope>NUCLEOTIDE SEQUENCE [LARGE SCALE GENOMIC DNA]</scope>
    <source>
        <strain evidence="2 4">AM29-25AC</strain>
    </source>
</reference>
<gene>
    <name evidence="2" type="ORF">DW767_05955</name>
    <name evidence="3" type="ORF">EAI82_05370</name>
</gene>
<evidence type="ECO:0000313" key="4">
    <source>
        <dbReference type="Proteomes" id="UP000284644"/>
    </source>
</evidence>
<evidence type="ECO:0000259" key="1">
    <source>
        <dbReference type="SMART" id="SM00901"/>
    </source>
</evidence>
<organism evidence="2 4">
    <name type="scientific">Blautia obeum</name>
    <dbReference type="NCBI Taxonomy" id="40520"/>
    <lineage>
        <taxon>Bacteria</taxon>
        <taxon>Bacillati</taxon>
        <taxon>Bacillota</taxon>
        <taxon>Clostridia</taxon>
        <taxon>Lachnospirales</taxon>
        <taxon>Lachnospiraceae</taxon>
        <taxon>Blautia</taxon>
    </lineage>
</organism>
<evidence type="ECO:0000313" key="2">
    <source>
        <dbReference type="EMBL" id="RHE14063.1"/>
    </source>
</evidence>
<comment type="caution">
    <text evidence="2">The sequence shown here is derived from an EMBL/GenBank/DDBJ whole genome shotgun (WGS) entry which is preliminary data.</text>
</comment>
<dbReference type="Pfam" id="PF08867">
    <property type="entry name" value="FRG"/>
    <property type="match status" value="1"/>
</dbReference>
<dbReference type="Proteomes" id="UP000284644">
    <property type="component" value="Unassembled WGS sequence"/>
</dbReference>
<dbReference type="Proteomes" id="UP000293506">
    <property type="component" value="Unassembled WGS sequence"/>
</dbReference>
<sequence>MINNYNAYSFADLINIISAIGDSARKEERVPPVLWFRGHRMYDWDLRPTLFRKIQTTDLKLEENARIENFIAKNNQFFMQTPASEAEWLEVMQHHDVSTRLLDWSESAAHSLIFTLEYFFKPDAHFNIDRINAMPCMWVFEPQKWNKYVIEQVIKSNAKYAIYDMCLNTQERNIVDQKLWNLSKNLNKLVIKSAEHLSWLFNLQRIERWAEEFRNSGRSGFGKEPDSYYLYLLLYVIYLLKEEVSVGEIPPLAVTLPYNSERIRAQKGVFTVFPQYQNDTKLQNAAKMGVHLDAMQNMTPINHCLHRIKLFNVDRIAYEMMNQGMNISWIYPEMPVVANEIESRRITV</sequence>
<dbReference type="RefSeq" id="WP_118045176.1">
    <property type="nucleotide sequence ID" value="NZ_JAJCRF010000020.1"/>
</dbReference>
<dbReference type="AlphaFoldDB" id="A0A414IA32"/>